<feature type="compositionally biased region" description="Basic and acidic residues" evidence="8">
    <location>
        <begin position="91"/>
        <end position="108"/>
    </location>
</feature>
<reference evidence="9 10" key="2">
    <citation type="journal article" date="2011" name="Stand. Genomic Sci.">
        <title>Complete genome sequence of Truepera radiovictrix type strain (RQ-24).</title>
        <authorList>
            <person name="Ivanova N."/>
            <person name="Rohde C."/>
            <person name="Munk C."/>
            <person name="Nolan M."/>
            <person name="Lucas S."/>
            <person name="Del Rio T.G."/>
            <person name="Tice H."/>
            <person name="Deshpande S."/>
            <person name="Cheng J.F."/>
            <person name="Tapia R."/>
            <person name="Han C."/>
            <person name="Goodwin L."/>
            <person name="Pitluck S."/>
            <person name="Liolios K."/>
            <person name="Mavromatis K."/>
            <person name="Mikhailova N."/>
            <person name="Pati A."/>
            <person name="Chen A."/>
            <person name="Palaniappan K."/>
            <person name="Land M."/>
            <person name="Hauser L."/>
            <person name="Chang Y.J."/>
            <person name="Jeffries C.D."/>
            <person name="Brambilla E."/>
            <person name="Rohde M."/>
            <person name="Goker M."/>
            <person name="Tindall B.J."/>
            <person name="Woyke T."/>
            <person name="Bristow J."/>
            <person name="Eisen J.A."/>
            <person name="Markowitz V."/>
            <person name="Hugenholtz P."/>
            <person name="Kyrpides N.C."/>
            <person name="Klenk H.P."/>
            <person name="Lapidus A."/>
        </authorList>
    </citation>
    <scope>NUCLEOTIDE SEQUENCE [LARGE SCALE GENOMIC DNA]</scope>
    <source>
        <strain evidence="10">DSM 17093 / CIP 108686 / LMG 22925 / RQ-24</strain>
    </source>
</reference>
<dbReference type="NCBIfam" id="TIGR00166">
    <property type="entry name" value="S6"/>
    <property type="match status" value="1"/>
</dbReference>
<dbReference type="Proteomes" id="UP000000379">
    <property type="component" value="Chromosome"/>
</dbReference>
<dbReference type="KEGG" id="tra:Trad_0008"/>
<dbReference type="InterPro" id="IPR014717">
    <property type="entry name" value="Transl_elong_EF1B/ribsomal_bS6"/>
</dbReference>
<dbReference type="InterPro" id="IPR020815">
    <property type="entry name" value="Ribosomal_bS6_CS"/>
</dbReference>
<keyword evidence="5 7" id="KW-0687">Ribonucleoprotein</keyword>
<organism evidence="9 10">
    <name type="scientific">Truepera radiovictrix (strain DSM 17093 / CIP 108686 / LMG 22925 / RQ-24)</name>
    <dbReference type="NCBI Taxonomy" id="649638"/>
    <lineage>
        <taxon>Bacteria</taxon>
        <taxon>Thermotogati</taxon>
        <taxon>Deinococcota</taxon>
        <taxon>Deinococci</taxon>
        <taxon>Trueperales</taxon>
        <taxon>Trueperaceae</taxon>
        <taxon>Truepera</taxon>
    </lineage>
</organism>
<dbReference type="GO" id="GO:0005737">
    <property type="term" value="C:cytoplasm"/>
    <property type="evidence" value="ECO:0007669"/>
    <property type="project" value="UniProtKB-ARBA"/>
</dbReference>
<dbReference type="PANTHER" id="PTHR21011">
    <property type="entry name" value="MITOCHONDRIAL 28S RIBOSOMAL PROTEIN S6"/>
    <property type="match status" value="1"/>
</dbReference>
<gene>
    <name evidence="7" type="primary">rpsF</name>
    <name evidence="9" type="ordered locus">Trad_0008</name>
</gene>
<evidence type="ECO:0000256" key="5">
    <source>
        <dbReference type="ARBA" id="ARBA00023274"/>
    </source>
</evidence>
<evidence type="ECO:0000256" key="7">
    <source>
        <dbReference type="HAMAP-Rule" id="MF_00360"/>
    </source>
</evidence>
<evidence type="ECO:0000313" key="9">
    <source>
        <dbReference type="EMBL" id="ADI13151.1"/>
    </source>
</evidence>
<dbReference type="HOGENOM" id="CLU_113441_5_2_0"/>
<dbReference type="PROSITE" id="PS01048">
    <property type="entry name" value="RIBOSOMAL_S6"/>
    <property type="match status" value="1"/>
</dbReference>
<dbReference type="eggNOG" id="COG0360">
    <property type="taxonomic scope" value="Bacteria"/>
</dbReference>
<keyword evidence="4 7" id="KW-0689">Ribosomal protein</keyword>
<dbReference type="Gene3D" id="3.30.70.60">
    <property type="match status" value="1"/>
</dbReference>
<reference evidence="10" key="1">
    <citation type="submission" date="2010-05" db="EMBL/GenBank/DDBJ databases">
        <title>The complete genome of Truepera radiovictris DSM 17093.</title>
        <authorList>
            <consortium name="US DOE Joint Genome Institute (JGI-PGF)"/>
            <person name="Lucas S."/>
            <person name="Copeland A."/>
            <person name="Lapidus A."/>
            <person name="Glavina del Rio T."/>
            <person name="Dalin E."/>
            <person name="Tice H."/>
            <person name="Bruce D."/>
            <person name="Goodwin L."/>
            <person name="Pitluck S."/>
            <person name="Kyrpides N."/>
            <person name="Mavromatis K."/>
            <person name="Ovchinnikova G."/>
            <person name="Munk A.C."/>
            <person name="Detter J.C."/>
            <person name="Han C."/>
            <person name="Tapia R."/>
            <person name="Land M."/>
            <person name="Hauser L."/>
            <person name="Markowitz V."/>
            <person name="Cheng J.-F."/>
            <person name="Hugenholtz P."/>
            <person name="Woyke T."/>
            <person name="Wu D."/>
            <person name="Tindall B."/>
            <person name="Pomrenke H.G."/>
            <person name="Brambilla E."/>
            <person name="Klenk H.-P."/>
            <person name="Eisen J.A."/>
        </authorList>
    </citation>
    <scope>NUCLEOTIDE SEQUENCE [LARGE SCALE GENOMIC DNA]</scope>
    <source>
        <strain evidence="10">DSM 17093 / CIP 108686 / LMG 22925 / RQ-24</strain>
    </source>
</reference>
<keyword evidence="3 7" id="KW-0694">RNA-binding</keyword>
<proteinExistence type="inferred from homology"/>
<dbReference type="InterPro" id="IPR020814">
    <property type="entry name" value="Ribosomal_S6_plastid/chlpt"/>
</dbReference>
<dbReference type="HAMAP" id="MF_00360">
    <property type="entry name" value="Ribosomal_bS6"/>
    <property type="match status" value="1"/>
</dbReference>
<dbReference type="SUPFAM" id="SSF54995">
    <property type="entry name" value="Ribosomal protein S6"/>
    <property type="match status" value="1"/>
</dbReference>
<name>D7CWR0_TRURR</name>
<accession>D7CWR0</accession>
<dbReference type="GO" id="GO:0005840">
    <property type="term" value="C:ribosome"/>
    <property type="evidence" value="ECO:0007669"/>
    <property type="project" value="UniProtKB-KW"/>
</dbReference>
<evidence type="ECO:0000313" key="10">
    <source>
        <dbReference type="Proteomes" id="UP000000379"/>
    </source>
</evidence>
<evidence type="ECO:0000256" key="1">
    <source>
        <dbReference type="ARBA" id="ARBA00009512"/>
    </source>
</evidence>
<evidence type="ECO:0000256" key="4">
    <source>
        <dbReference type="ARBA" id="ARBA00022980"/>
    </source>
</evidence>
<dbReference type="AlphaFoldDB" id="D7CWR0"/>
<dbReference type="EMBL" id="CP002049">
    <property type="protein sequence ID" value="ADI13151.1"/>
    <property type="molecule type" value="Genomic_DNA"/>
</dbReference>
<evidence type="ECO:0000256" key="2">
    <source>
        <dbReference type="ARBA" id="ARBA00022730"/>
    </source>
</evidence>
<keyword evidence="2 7" id="KW-0699">rRNA-binding</keyword>
<evidence type="ECO:0000256" key="6">
    <source>
        <dbReference type="ARBA" id="ARBA00035294"/>
    </source>
</evidence>
<dbReference type="GO" id="GO:1990904">
    <property type="term" value="C:ribonucleoprotein complex"/>
    <property type="evidence" value="ECO:0007669"/>
    <property type="project" value="UniProtKB-KW"/>
</dbReference>
<keyword evidence="10" id="KW-1185">Reference proteome</keyword>
<dbReference type="CDD" id="cd00473">
    <property type="entry name" value="bS6"/>
    <property type="match status" value="1"/>
</dbReference>
<dbReference type="RefSeq" id="WP_013176531.1">
    <property type="nucleotide sequence ID" value="NC_014221.1"/>
</dbReference>
<protein>
    <recommendedName>
        <fullName evidence="6 7">Small ribosomal subunit protein bS6</fullName>
    </recommendedName>
</protein>
<feature type="region of interest" description="Disordered" evidence="8">
    <location>
        <begin position="91"/>
        <end position="116"/>
    </location>
</feature>
<dbReference type="STRING" id="649638.Trad_0008"/>
<evidence type="ECO:0000256" key="8">
    <source>
        <dbReference type="SAM" id="MobiDB-lite"/>
    </source>
</evidence>
<comment type="similarity">
    <text evidence="1 7">Belongs to the bacterial ribosomal protein bS6 family.</text>
</comment>
<comment type="function">
    <text evidence="7">Binds together with bS18 to 16S ribosomal RNA.</text>
</comment>
<dbReference type="InterPro" id="IPR035980">
    <property type="entry name" value="Ribosomal_bS6_sf"/>
</dbReference>
<dbReference type="OrthoDB" id="9812702at2"/>
<dbReference type="Pfam" id="PF01250">
    <property type="entry name" value="Ribosomal_S6"/>
    <property type="match status" value="1"/>
</dbReference>
<dbReference type="GO" id="GO:0070181">
    <property type="term" value="F:small ribosomal subunit rRNA binding"/>
    <property type="evidence" value="ECO:0007669"/>
    <property type="project" value="TreeGrafter"/>
</dbReference>
<sequence>MHNYDLNVILDPNLSEAQLGLEKDAIAAQIERFEGEVLSTDEWGNKRLAYPIRKLNEGYYIIYRLRLPETAPRQLATNLRLRDNVMRVLITRDRPEQRTQRSSERDAGQEAPAASA</sequence>
<dbReference type="GO" id="GO:0006412">
    <property type="term" value="P:translation"/>
    <property type="evidence" value="ECO:0007669"/>
    <property type="project" value="UniProtKB-UniRule"/>
</dbReference>
<evidence type="ECO:0000256" key="3">
    <source>
        <dbReference type="ARBA" id="ARBA00022884"/>
    </source>
</evidence>
<dbReference type="PANTHER" id="PTHR21011:SF1">
    <property type="entry name" value="SMALL RIBOSOMAL SUBUNIT PROTEIN BS6M"/>
    <property type="match status" value="1"/>
</dbReference>
<dbReference type="GO" id="GO:0003735">
    <property type="term" value="F:structural constituent of ribosome"/>
    <property type="evidence" value="ECO:0007669"/>
    <property type="project" value="InterPro"/>
</dbReference>
<dbReference type="InterPro" id="IPR000529">
    <property type="entry name" value="Ribosomal_bS6"/>
</dbReference>